<reference evidence="2 3" key="1">
    <citation type="submission" date="2021-06" db="EMBL/GenBank/DDBJ databases">
        <authorList>
            <person name="Palmer J.M."/>
        </authorList>
    </citation>
    <scope>NUCLEOTIDE SEQUENCE [LARGE SCALE GENOMIC DNA]</scope>
    <source>
        <strain evidence="2 3">MEX-2019</strain>
        <tissue evidence="2">Muscle</tissue>
    </source>
</reference>
<gene>
    <name evidence="2" type="ORF">CRENBAI_017524</name>
</gene>
<dbReference type="EMBL" id="JAHHUM010002885">
    <property type="protein sequence ID" value="KAK5600530.1"/>
    <property type="molecule type" value="Genomic_DNA"/>
</dbReference>
<keyword evidence="1" id="KW-0812">Transmembrane</keyword>
<sequence>MSGPGHLCSVAGIQGMLKTPLLLVPCTYKQMEQAPSWGDEGPQMLPHQGKEAECQECERQHNKCALSFYPAACGLFVSYKYCLLSVTTILWLFLVLMQKTKYTIF</sequence>
<accession>A0AAV9QX27</accession>
<dbReference type="Proteomes" id="UP001311232">
    <property type="component" value="Unassembled WGS sequence"/>
</dbReference>
<evidence type="ECO:0000313" key="3">
    <source>
        <dbReference type="Proteomes" id="UP001311232"/>
    </source>
</evidence>
<organism evidence="2 3">
    <name type="scientific">Crenichthys baileyi</name>
    <name type="common">White River springfish</name>
    <dbReference type="NCBI Taxonomy" id="28760"/>
    <lineage>
        <taxon>Eukaryota</taxon>
        <taxon>Metazoa</taxon>
        <taxon>Chordata</taxon>
        <taxon>Craniata</taxon>
        <taxon>Vertebrata</taxon>
        <taxon>Euteleostomi</taxon>
        <taxon>Actinopterygii</taxon>
        <taxon>Neopterygii</taxon>
        <taxon>Teleostei</taxon>
        <taxon>Neoteleostei</taxon>
        <taxon>Acanthomorphata</taxon>
        <taxon>Ovalentaria</taxon>
        <taxon>Atherinomorphae</taxon>
        <taxon>Cyprinodontiformes</taxon>
        <taxon>Goodeidae</taxon>
        <taxon>Crenichthys</taxon>
    </lineage>
</organism>
<proteinExistence type="predicted"/>
<keyword evidence="1" id="KW-1133">Transmembrane helix</keyword>
<keyword evidence="3" id="KW-1185">Reference proteome</keyword>
<evidence type="ECO:0000256" key="1">
    <source>
        <dbReference type="SAM" id="Phobius"/>
    </source>
</evidence>
<dbReference type="AlphaFoldDB" id="A0AAV9QX27"/>
<keyword evidence="1" id="KW-0472">Membrane</keyword>
<evidence type="ECO:0000313" key="2">
    <source>
        <dbReference type="EMBL" id="KAK5600530.1"/>
    </source>
</evidence>
<comment type="caution">
    <text evidence="2">The sequence shown here is derived from an EMBL/GenBank/DDBJ whole genome shotgun (WGS) entry which is preliminary data.</text>
</comment>
<feature type="transmembrane region" description="Helical" evidence="1">
    <location>
        <begin position="78"/>
        <end position="97"/>
    </location>
</feature>
<protein>
    <submittedName>
        <fullName evidence="2">Uncharacterized protein</fullName>
    </submittedName>
</protein>
<name>A0AAV9QX27_9TELE</name>